<dbReference type="SMART" id="SM00248">
    <property type="entry name" value="ANK"/>
    <property type="match status" value="3"/>
</dbReference>
<reference evidence="3" key="1">
    <citation type="submission" date="2020-10" db="EMBL/GenBank/DDBJ databases">
        <authorList>
            <person name="Lu T."/>
            <person name="Wang Q."/>
            <person name="Han X."/>
        </authorList>
    </citation>
    <scope>NUCLEOTIDE SEQUENCE</scope>
    <source>
        <strain evidence="3">WQ 366</strain>
    </source>
</reference>
<gene>
    <name evidence="3" type="ORF">IPZ78_15055</name>
</gene>
<dbReference type="SUPFAM" id="SSF48403">
    <property type="entry name" value="Ankyrin repeat"/>
    <property type="match status" value="1"/>
</dbReference>
<evidence type="ECO:0000256" key="2">
    <source>
        <dbReference type="SAM" id="SignalP"/>
    </source>
</evidence>
<dbReference type="PANTHER" id="PTHR24183">
    <property type="entry name" value="FIBRONECTIN TYPE 3 AND ANKYRIN REPEAT DOMAINS PROTEIN 1"/>
    <property type="match status" value="1"/>
</dbReference>
<sequence>MKNLFFIIVLIFSSSVAFGQDIFSAARTNDTTYVKQYIQNQGVIDTANVRGFTPLILAIYNDSYEVAQLLIEGGSNVNAQDKSGNTALMGAVFKAYPRMVILLLGSKANVNQQNFNGASALVFAATFGQTEIAKSLLENGANKGIKDNTGKTALDHATFQENTAVIEVLK</sequence>
<evidence type="ECO:0000313" key="4">
    <source>
        <dbReference type="Proteomes" id="UP001165302"/>
    </source>
</evidence>
<dbReference type="PROSITE" id="PS50297">
    <property type="entry name" value="ANK_REP_REGION"/>
    <property type="match status" value="2"/>
</dbReference>
<dbReference type="Proteomes" id="UP001165302">
    <property type="component" value="Unassembled WGS sequence"/>
</dbReference>
<dbReference type="RefSeq" id="WP_225554824.1">
    <property type="nucleotide sequence ID" value="NZ_JADEYP010000035.1"/>
</dbReference>
<dbReference type="Pfam" id="PF13637">
    <property type="entry name" value="Ank_4"/>
    <property type="match status" value="1"/>
</dbReference>
<feature type="signal peptide" evidence="2">
    <location>
        <begin position="1"/>
        <end position="19"/>
    </location>
</feature>
<dbReference type="InterPro" id="IPR036770">
    <property type="entry name" value="Ankyrin_rpt-contain_sf"/>
</dbReference>
<keyword evidence="2" id="KW-0732">Signal</keyword>
<accession>A0ABS7Z8D7</accession>
<dbReference type="InterPro" id="IPR002110">
    <property type="entry name" value="Ankyrin_rpt"/>
</dbReference>
<proteinExistence type="predicted"/>
<keyword evidence="1" id="KW-0040">ANK repeat</keyword>
<evidence type="ECO:0000256" key="1">
    <source>
        <dbReference type="PROSITE-ProRule" id="PRU00023"/>
    </source>
</evidence>
<feature type="repeat" description="ANK" evidence="1">
    <location>
        <begin position="116"/>
        <end position="148"/>
    </location>
</feature>
<dbReference type="PROSITE" id="PS50088">
    <property type="entry name" value="ANK_REPEAT"/>
    <property type="match status" value="2"/>
</dbReference>
<evidence type="ECO:0000313" key="3">
    <source>
        <dbReference type="EMBL" id="MCA5006465.1"/>
    </source>
</evidence>
<organism evidence="3 4">
    <name type="scientific">Sphingobacterium bovistauri</name>
    <dbReference type="NCBI Taxonomy" id="2781959"/>
    <lineage>
        <taxon>Bacteria</taxon>
        <taxon>Pseudomonadati</taxon>
        <taxon>Bacteroidota</taxon>
        <taxon>Sphingobacteriia</taxon>
        <taxon>Sphingobacteriales</taxon>
        <taxon>Sphingobacteriaceae</taxon>
        <taxon>Sphingobacterium</taxon>
    </lineage>
</organism>
<feature type="repeat" description="ANK" evidence="1">
    <location>
        <begin position="50"/>
        <end position="82"/>
    </location>
</feature>
<name>A0ABS7Z8D7_9SPHI</name>
<dbReference type="EMBL" id="JADEYP010000035">
    <property type="protein sequence ID" value="MCA5006465.1"/>
    <property type="molecule type" value="Genomic_DNA"/>
</dbReference>
<dbReference type="Pfam" id="PF12796">
    <property type="entry name" value="Ank_2"/>
    <property type="match status" value="1"/>
</dbReference>
<keyword evidence="4" id="KW-1185">Reference proteome</keyword>
<feature type="chain" id="PRO_5045286088" evidence="2">
    <location>
        <begin position="20"/>
        <end position="170"/>
    </location>
</feature>
<dbReference type="Gene3D" id="1.25.40.20">
    <property type="entry name" value="Ankyrin repeat-containing domain"/>
    <property type="match status" value="1"/>
</dbReference>
<dbReference type="PANTHER" id="PTHR24183:SF1">
    <property type="entry name" value="FIBRONECTIN TYPE 3 AND ANKYRIN REPEAT DOMAINS PROTEIN 1"/>
    <property type="match status" value="1"/>
</dbReference>
<protein>
    <submittedName>
        <fullName evidence="3">Ankyrin repeat domain-containing protein</fullName>
    </submittedName>
</protein>
<comment type="caution">
    <text evidence="3">The sequence shown here is derived from an EMBL/GenBank/DDBJ whole genome shotgun (WGS) entry which is preliminary data.</text>
</comment>